<name>A0A381TQM0_9ZZZZ</name>
<dbReference type="EMBL" id="UINC01004965">
    <property type="protein sequence ID" value="SVA18119.1"/>
    <property type="molecule type" value="Genomic_DNA"/>
</dbReference>
<organism evidence="1">
    <name type="scientific">marine metagenome</name>
    <dbReference type="NCBI Taxonomy" id="408172"/>
    <lineage>
        <taxon>unclassified sequences</taxon>
        <taxon>metagenomes</taxon>
        <taxon>ecological metagenomes</taxon>
    </lineage>
</organism>
<accession>A0A381TQM0</accession>
<evidence type="ECO:0000313" key="1">
    <source>
        <dbReference type="EMBL" id="SVA18119.1"/>
    </source>
</evidence>
<sequence length="163" mass="18188">MFNHCKQHFLVKADRRSQGTRFRRLGVAKGGGSGPRWIEMPSVPDDVGTAIEPGQDYHDLGVRYPDAPVSRGIGDAIVHRAVLDDITGVPMVMDWVSDGDLVIVEMSKLLGRELELQTAVERIRSFVEDDLSGEVVRLGDSRLLLLPVNFESTRKSDNRPMYL</sequence>
<dbReference type="AlphaFoldDB" id="A0A381TQM0"/>
<dbReference type="Gene3D" id="3.30.110.150">
    <property type="entry name" value="SepF-like protein"/>
    <property type="match status" value="1"/>
</dbReference>
<dbReference type="InterPro" id="IPR038594">
    <property type="entry name" value="SepF-like_sf"/>
</dbReference>
<proteinExistence type="predicted"/>
<evidence type="ECO:0008006" key="2">
    <source>
        <dbReference type="Google" id="ProtNLM"/>
    </source>
</evidence>
<protein>
    <recommendedName>
        <fullName evidence="2">DUF552 domain-containing protein</fullName>
    </recommendedName>
</protein>
<gene>
    <name evidence="1" type="ORF">METZ01_LOCUS70973</name>
</gene>
<reference evidence="1" key="1">
    <citation type="submission" date="2018-05" db="EMBL/GenBank/DDBJ databases">
        <authorList>
            <person name="Lanie J.A."/>
            <person name="Ng W.-L."/>
            <person name="Kazmierczak K.M."/>
            <person name="Andrzejewski T.M."/>
            <person name="Davidsen T.M."/>
            <person name="Wayne K.J."/>
            <person name="Tettelin H."/>
            <person name="Glass J.I."/>
            <person name="Rusch D."/>
            <person name="Podicherti R."/>
            <person name="Tsui H.-C.T."/>
            <person name="Winkler M.E."/>
        </authorList>
    </citation>
    <scope>NUCLEOTIDE SEQUENCE</scope>
</reference>